<proteinExistence type="predicted"/>
<feature type="transmembrane region" description="Helical" evidence="1">
    <location>
        <begin position="67"/>
        <end position="89"/>
    </location>
</feature>
<dbReference type="InterPro" id="IPR025250">
    <property type="entry name" value="DUF4199"/>
</dbReference>
<gene>
    <name evidence="2" type="ORF">AAEO60_08730</name>
</gene>
<dbReference type="RefSeq" id="WP_341673263.1">
    <property type="nucleotide sequence ID" value="NZ_JBBYHV010000001.1"/>
</dbReference>
<dbReference type="Pfam" id="PF13858">
    <property type="entry name" value="DUF4199"/>
    <property type="match status" value="1"/>
</dbReference>
<reference evidence="2 3" key="1">
    <citation type="submission" date="2024-04" db="EMBL/GenBank/DDBJ databases">
        <title>Aurantiacibacter sp. DGU6 16S ribosomal RNA gene Genome sequencing and assembly.</title>
        <authorList>
            <person name="Park S."/>
        </authorList>
    </citation>
    <scope>NUCLEOTIDE SEQUENCE [LARGE SCALE GENOMIC DNA]</scope>
    <source>
        <strain evidence="2 3">DGU6</strain>
    </source>
</reference>
<keyword evidence="3" id="KW-1185">Reference proteome</keyword>
<comment type="caution">
    <text evidence="2">The sequence shown here is derived from an EMBL/GenBank/DDBJ whole genome shotgun (WGS) entry which is preliminary data.</text>
</comment>
<evidence type="ECO:0000256" key="1">
    <source>
        <dbReference type="SAM" id="Phobius"/>
    </source>
</evidence>
<feature type="transmembrane region" description="Helical" evidence="1">
    <location>
        <begin position="35"/>
        <end position="55"/>
    </location>
</feature>
<accession>A0ABU9IEA4</accession>
<dbReference type="EMBL" id="JBBYHV010000001">
    <property type="protein sequence ID" value="MEL1250754.1"/>
    <property type="molecule type" value="Genomic_DNA"/>
</dbReference>
<dbReference type="Proteomes" id="UP001497045">
    <property type="component" value="Unassembled WGS sequence"/>
</dbReference>
<organism evidence="2 3">
    <name type="scientific">Aurantiacibacter gilvus</name>
    <dbReference type="NCBI Taxonomy" id="3139141"/>
    <lineage>
        <taxon>Bacteria</taxon>
        <taxon>Pseudomonadati</taxon>
        <taxon>Pseudomonadota</taxon>
        <taxon>Alphaproteobacteria</taxon>
        <taxon>Sphingomonadales</taxon>
        <taxon>Erythrobacteraceae</taxon>
        <taxon>Aurantiacibacter</taxon>
    </lineage>
</organism>
<keyword evidence="1" id="KW-1133">Transmembrane helix</keyword>
<evidence type="ECO:0000313" key="2">
    <source>
        <dbReference type="EMBL" id="MEL1250754.1"/>
    </source>
</evidence>
<keyword evidence="1" id="KW-0812">Transmembrane</keyword>
<keyword evidence="1" id="KW-0472">Membrane</keyword>
<sequence length="177" mass="19332">MTQTRLILTYGVIAGLVLELVFLSSFIAGAPSTEWGMVVGYLTMFIALGIAFVGVKRYRDVELGGVIRFWPAFWLALGMTMVASLFYVLGWEAYLAISDSNFIADYMAGYVDDLRAAGASAAEIAAAEAESAELVEKYSNPFYRMPLTWTEIAPVVLVVPLVSAALLRNPRFLPKTA</sequence>
<name>A0ABU9IEA4_9SPHN</name>
<feature type="transmembrane region" description="Helical" evidence="1">
    <location>
        <begin position="7"/>
        <end position="29"/>
    </location>
</feature>
<protein>
    <submittedName>
        <fullName evidence="2">DUF4199 domain-containing protein</fullName>
    </submittedName>
</protein>
<feature type="transmembrane region" description="Helical" evidence="1">
    <location>
        <begin position="147"/>
        <end position="167"/>
    </location>
</feature>
<evidence type="ECO:0000313" key="3">
    <source>
        <dbReference type="Proteomes" id="UP001497045"/>
    </source>
</evidence>